<keyword evidence="5" id="KW-0472">Membrane</keyword>
<dbReference type="PANTHER" id="PTHR32089">
    <property type="entry name" value="METHYL-ACCEPTING CHEMOTAXIS PROTEIN MCPB"/>
    <property type="match status" value="1"/>
</dbReference>
<dbReference type="SMART" id="SM00283">
    <property type="entry name" value="MA"/>
    <property type="match status" value="1"/>
</dbReference>
<reference evidence="7 8" key="1">
    <citation type="submission" date="2022-07" db="EMBL/GenBank/DDBJ databases">
        <authorList>
            <person name="Xamxidin M."/>
            <person name="Wu M."/>
        </authorList>
    </citation>
    <scope>NUCLEOTIDE SEQUENCE [LARGE SCALE GENOMIC DNA]</scope>
    <source>
        <strain evidence="7 8">NBRC 111650</strain>
    </source>
</reference>
<dbReference type="Pfam" id="PF00015">
    <property type="entry name" value="MCPsignal"/>
    <property type="match status" value="1"/>
</dbReference>
<feature type="domain" description="Methyl-accepting transducer" evidence="6">
    <location>
        <begin position="390"/>
        <end position="626"/>
    </location>
</feature>
<sequence>MPFTLPKALNSWRLQSKFVLIAAPCALAVATLFGLLINEQMKLVNTTREELAGVALVPQWYALQNSLQDHRESIQLNSMGAVSQHAAGDTAVAVDQALQALLAAMPTDWAETPKRLDALKTRWKSRQTGENAQAFQDLSALLSDEMGLIRWSADDSTMTFDPEVSTYYLISALNFDLPQLHEQVDLVRSRMVNLIGRGEADDVLAGEIGARMLMIRQLGSNLVLSFQKVESAGVPLDAKLREQLKDYPARETALHTLAGSINQALGASTMASINQQVQPLQSLLDEVAVQSSTLLRQALQQRIERLQKNIAMELGLAALICSMALTLALAVFRKVNRDVACVLTQSQRLSAFNLVNSPVLQQHDELGQISAAIETVRHSQATAIANISALTTQLNDNTRTLENTTGHIHQNAADQADSSASVASSIEELSVSVGQVAEHAEAAKHLANQTGESSRHGLHTVGAARQAMQGIGESTSLLAQDMDRLGERTDRISIIVQTIHDIAEQTNLLALNAAIEAARAGEQGRGFAVVADEVRKLSERTAQATQDISSLVESIQSETLAAVNKVKGWNNEIADGMAKSDQAEQAMQGINSQSLQACESVMEIHAALAEQTVASQTIARQIERIAQGTEEAQTAVAALTQVASEVNGLSTHLNRLVGQYQLG</sequence>
<evidence type="ECO:0000259" key="6">
    <source>
        <dbReference type="PROSITE" id="PS50111"/>
    </source>
</evidence>
<dbReference type="RefSeq" id="WP_256762728.1">
    <property type="nucleotide sequence ID" value="NZ_JANIGO010000001.1"/>
</dbReference>
<name>A0ABT1WC18_9BURK</name>
<evidence type="ECO:0000256" key="4">
    <source>
        <dbReference type="SAM" id="Coils"/>
    </source>
</evidence>
<evidence type="ECO:0000313" key="8">
    <source>
        <dbReference type="Proteomes" id="UP001204142"/>
    </source>
</evidence>
<keyword evidence="8" id="KW-1185">Reference proteome</keyword>
<gene>
    <name evidence="7" type="ORF">NQT62_01270</name>
</gene>
<accession>A0ABT1WC18</accession>
<feature type="transmembrane region" description="Helical" evidence="5">
    <location>
        <begin position="20"/>
        <end position="38"/>
    </location>
</feature>
<dbReference type="PRINTS" id="PR00260">
    <property type="entry name" value="CHEMTRNSDUCR"/>
</dbReference>
<evidence type="ECO:0000313" key="7">
    <source>
        <dbReference type="EMBL" id="MCQ8895065.1"/>
    </source>
</evidence>
<evidence type="ECO:0000256" key="1">
    <source>
        <dbReference type="ARBA" id="ARBA00023224"/>
    </source>
</evidence>
<dbReference type="Gene3D" id="1.10.287.950">
    <property type="entry name" value="Methyl-accepting chemotaxis protein"/>
    <property type="match status" value="1"/>
</dbReference>
<dbReference type="PROSITE" id="PS50111">
    <property type="entry name" value="CHEMOTAXIS_TRANSDUC_2"/>
    <property type="match status" value="1"/>
</dbReference>
<dbReference type="CDD" id="cd11386">
    <property type="entry name" value="MCP_signal"/>
    <property type="match status" value="1"/>
</dbReference>
<feature type="coiled-coil region" evidence="4">
    <location>
        <begin position="289"/>
        <end position="316"/>
    </location>
</feature>
<dbReference type="InterPro" id="IPR004089">
    <property type="entry name" value="MCPsignal_dom"/>
</dbReference>
<dbReference type="EMBL" id="JANIGO010000001">
    <property type="protein sequence ID" value="MCQ8895065.1"/>
    <property type="molecule type" value="Genomic_DNA"/>
</dbReference>
<keyword evidence="1 3" id="KW-0807">Transducer</keyword>
<dbReference type="PANTHER" id="PTHR32089:SF112">
    <property type="entry name" value="LYSOZYME-LIKE PROTEIN-RELATED"/>
    <property type="match status" value="1"/>
</dbReference>
<evidence type="ECO:0000256" key="2">
    <source>
        <dbReference type="ARBA" id="ARBA00029447"/>
    </source>
</evidence>
<evidence type="ECO:0000256" key="3">
    <source>
        <dbReference type="PROSITE-ProRule" id="PRU00284"/>
    </source>
</evidence>
<keyword evidence="5" id="KW-1133">Transmembrane helix</keyword>
<protein>
    <submittedName>
        <fullName evidence="7">Methyl-accepting chemotaxis protein</fullName>
    </submittedName>
</protein>
<proteinExistence type="inferred from homology"/>
<dbReference type="Proteomes" id="UP001204142">
    <property type="component" value="Unassembled WGS sequence"/>
</dbReference>
<comment type="similarity">
    <text evidence="2">Belongs to the methyl-accepting chemotaxis (MCP) protein family.</text>
</comment>
<dbReference type="SUPFAM" id="SSF58104">
    <property type="entry name" value="Methyl-accepting chemotaxis protein (MCP) signaling domain"/>
    <property type="match status" value="1"/>
</dbReference>
<feature type="transmembrane region" description="Helical" evidence="5">
    <location>
        <begin position="310"/>
        <end position="332"/>
    </location>
</feature>
<evidence type="ECO:0000256" key="5">
    <source>
        <dbReference type="SAM" id="Phobius"/>
    </source>
</evidence>
<dbReference type="InterPro" id="IPR004090">
    <property type="entry name" value="Chemotax_Me-accpt_rcpt"/>
</dbReference>
<organism evidence="7 8">
    <name type="scientific">Limnobacter humi</name>
    <dbReference type="NCBI Taxonomy" id="1778671"/>
    <lineage>
        <taxon>Bacteria</taxon>
        <taxon>Pseudomonadati</taxon>
        <taxon>Pseudomonadota</taxon>
        <taxon>Betaproteobacteria</taxon>
        <taxon>Burkholderiales</taxon>
        <taxon>Burkholderiaceae</taxon>
        <taxon>Limnobacter</taxon>
    </lineage>
</organism>
<comment type="caution">
    <text evidence="7">The sequence shown here is derived from an EMBL/GenBank/DDBJ whole genome shotgun (WGS) entry which is preliminary data.</text>
</comment>
<keyword evidence="5" id="KW-0812">Transmembrane</keyword>
<keyword evidence="4" id="KW-0175">Coiled coil</keyword>